<feature type="non-terminal residue" evidence="2">
    <location>
        <position position="1"/>
    </location>
</feature>
<dbReference type="Pfam" id="PF21529">
    <property type="entry name" value="GLV1-2"/>
    <property type="match status" value="1"/>
</dbReference>
<proteinExistence type="predicted"/>
<comment type="caution">
    <text evidence="2">The sequence shown here is derived from an EMBL/GenBank/DDBJ whole genome shotgun (WGS) entry which is preliminary data.</text>
</comment>
<dbReference type="AlphaFoldDB" id="A0AAV6P328"/>
<evidence type="ECO:0000256" key="1">
    <source>
        <dbReference type="SAM" id="SignalP"/>
    </source>
</evidence>
<dbReference type="EMBL" id="JAGKQH010000002">
    <property type="protein sequence ID" value="KAG6605281.1"/>
    <property type="molecule type" value="Genomic_DNA"/>
</dbReference>
<keyword evidence="1" id="KW-0732">Signal</keyword>
<organism evidence="2 3">
    <name type="scientific">Cucurbita argyrosperma subsp. sororia</name>
    <dbReference type="NCBI Taxonomy" id="37648"/>
    <lineage>
        <taxon>Eukaryota</taxon>
        <taxon>Viridiplantae</taxon>
        <taxon>Streptophyta</taxon>
        <taxon>Embryophyta</taxon>
        <taxon>Tracheophyta</taxon>
        <taxon>Spermatophyta</taxon>
        <taxon>Magnoliopsida</taxon>
        <taxon>eudicotyledons</taxon>
        <taxon>Gunneridae</taxon>
        <taxon>Pentapetalae</taxon>
        <taxon>rosids</taxon>
        <taxon>fabids</taxon>
        <taxon>Cucurbitales</taxon>
        <taxon>Cucurbitaceae</taxon>
        <taxon>Cucurbiteae</taxon>
        <taxon>Cucurbita</taxon>
    </lineage>
</organism>
<sequence>MAPCKRLVLVLLVLLVLLRCFSNTAIEARSLGVGVPQIKKDDHSLKVDGDLNVDDEEHFMSTVDLVAMDYTQASKKPPIHN</sequence>
<gene>
    <name evidence="2" type="ORF">SDJN03_02598</name>
</gene>
<reference evidence="2 3" key="1">
    <citation type="journal article" date="2021" name="Hortic Res">
        <title>The domestication of Cucurbita argyrosperma as revealed by the genome of its wild relative.</title>
        <authorList>
            <person name="Barrera-Redondo J."/>
            <person name="Sanchez-de la Vega G."/>
            <person name="Aguirre-Liguori J.A."/>
            <person name="Castellanos-Morales G."/>
            <person name="Gutierrez-Guerrero Y.T."/>
            <person name="Aguirre-Dugua X."/>
            <person name="Aguirre-Planter E."/>
            <person name="Tenaillon M.I."/>
            <person name="Lira-Saade R."/>
            <person name="Eguiarte L.E."/>
        </authorList>
    </citation>
    <scope>NUCLEOTIDE SEQUENCE [LARGE SCALE GENOMIC DNA]</scope>
    <source>
        <strain evidence="2">JBR-2021</strain>
    </source>
</reference>
<accession>A0AAV6P328</accession>
<feature type="chain" id="PRO_5043697696" evidence="1">
    <location>
        <begin position="21"/>
        <end position="81"/>
    </location>
</feature>
<dbReference type="InterPro" id="IPR049306">
    <property type="entry name" value="GLV1-2"/>
</dbReference>
<evidence type="ECO:0000313" key="2">
    <source>
        <dbReference type="EMBL" id="KAG6605281.1"/>
    </source>
</evidence>
<protein>
    <submittedName>
        <fullName evidence="2">Uncharacterized protein</fullName>
    </submittedName>
</protein>
<keyword evidence="3" id="KW-1185">Reference proteome</keyword>
<feature type="signal peptide" evidence="1">
    <location>
        <begin position="1"/>
        <end position="20"/>
    </location>
</feature>
<dbReference type="Proteomes" id="UP000685013">
    <property type="component" value="Chromosome 2"/>
</dbReference>
<name>A0AAV6P328_9ROSI</name>
<evidence type="ECO:0000313" key="3">
    <source>
        <dbReference type="Proteomes" id="UP000685013"/>
    </source>
</evidence>